<dbReference type="AlphaFoldDB" id="A0A0D3EME1"/>
<protein>
    <submittedName>
        <fullName evidence="1">Uncharacterized protein</fullName>
    </submittedName>
</protein>
<name>A0A0D3EME1_9ORYZ</name>
<sequence>MMAGIGESIVKRIYLAPSTKDHGTDATRSSPRGAWQGRLLSLTTMIPTHGW</sequence>
<evidence type="ECO:0000313" key="1">
    <source>
        <dbReference type="EnsemblPlants" id="OBART01G11250.1"/>
    </source>
</evidence>
<reference evidence="1" key="1">
    <citation type="journal article" date="2009" name="Rice">
        <title>De Novo Next Generation Sequencing of Plant Genomes.</title>
        <authorList>
            <person name="Rounsley S."/>
            <person name="Marri P.R."/>
            <person name="Yu Y."/>
            <person name="He R."/>
            <person name="Sisneros N."/>
            <person name="Goicoechea J.L."/>
            <person name="Lee S.J."/>
            <person name="Angelova A."/>
            <person name="Kudrna D."/>
            <person name="Luo M."/>
            <person name="Affourtit J."/>
            <person name="Desany B."/>
            <person name="Knight J."/>
            <person name="Niazi F."/>
            <person name="Egholm M."/>
            <person name="Wing R.A."/>
        </authorList>
    </citation>
    <scope>NUCLEOTIDE SEQUENCE [LARGE SCALE GENOMIC DNA]</scope>
    <source>
        <strain evidence="1">cv. IRGC 105608</strain>
    </source>
</reference>
<dbReference type="Gramene" id="OBART01G11250.1">
    <property type="protein sequence ID" value="OBART01G11250.1"/>
    <property type="gene ID" value="OBART01G11250"/>
</dbReference>
<reference evidence="1" key="2">
    <citation type="submission" date="2015-03" db="UniProtKB">
        <authorList>
            <consortium name="EnsemblPlants"/>
        </authorList>
    </citation>
    <scope>IDENTIFICATION</scope>
</reference>
<dbReference type="PaxDb" id="65489-OBART01G11250.1"/>
<dbReference type="EnsemblPlants" id="OBART01G11250.1">
    <property type="protein sequence ID" value="OBART01G11250.1"/>
    <property type="gene ID" value="OBART01G11250"/>
</dbReference>
<evidence type="ECO:0000313" key="2">
    <source>
        <dbReference type="Proteomes" id="UP000026960"/>
    </source>
</evidence>
<proteinExistence type="predicted"/>
<dbReference type="HOGENOM" id="CLU_3109572_0_0_1"/>
<accession>A0A0D3EME1</accession>
<organism evidence="1">
    <name type="scientific">Oryza barthii</name>
    <dbReference type="NCBI Taxonomy" id="65489"/>
    <lineage>
        <taxon>Eukaryota</taxon>
        <taxon>Viridiplantae</taxon>
        <taxon>Streptophyta</taxon>
        <taxon>Embryophyta</taxon>
        <taxon>Tracheophyta</taxon>
        <taxon>Spermatophyta</taxon>
        <taxon>Magnoliopsida</taxon>
        <taxon>Liliopsida</taxon>
        <taxon>Poales</taxon>
        <taxon>Poaceae</taxon>
        <taxon>BOP clade</taxon>
        <taxon>Oryzoideae</taxon>
        <taxon>Oryzeae</taxon>
        <taxon>Oryzinae</taxon>
        <taxon>Oryza</taxon>
    </lineage>
</organism>
<keyword evidence="2" id="KW-1185">Reference proteome</keyword>
<dbReference type="Proteomes" id="UP000026960">
    <property type="component" value="Chromosome 1"/>
</dbReference>